<proteinExistence type="predicted"/>
<name>A0AAV4PSA4_CAEEX</name>
<accession>A0AAV4PSA4</accession>
<reference evidence="1 2" key="1">
    <citation type="submission" date="2021-06" db="EMBL/GenBank/DDBJ databases">
        <title>Caerostris extrusa draft genome.</title>
        <authorList>
            <person name="Kono N."/>
            <person name="Arakawa K."/>
        </authorList>
    </citation>
    <scope>NUCLEOTIDE SEQUENCE [LARGE SCALE GENOMIC DNA]</scope>
</reference>
<evidence type="ECO:0000313" key="1">
    <source>
        <dbReference type="EMBL" id="GIX99913.1"/>
    </source>
</evidence>
<dbReference type="Proteomes" id="UP001054945">
    <property type="component" value="Unassembled WGS sequence"/>
</dbReference>
<protein>
    <submittedName>
        <fullName evidence="1">Uncharacterized protein</fullName>
    </submittedName>
</protein>
<organism evidence="1 2">
    <name type="scientific">Caerostris extrusa</name>
    <name type="common">Bark spider</name>
    <name type="synonym">Caerostris bankana</name>
    <dbReference type="NCBI Taxonomy" id="172846"/>
    <lineage>
        <taxon>Eukaryota</taxon>
        <taxon>Metazoa</taxon>
        <taxon>Ecdysozoa</taxon>
        <taxon>Arthropoda</taxon>
        <taxon>Chelicerata</taxon>
        <taxon>Arachnida</taxon>
        <taxon>Araneae</taxon>
        <taxon>Araneomorphae</taxon>
        <taxon>Entelegynae</taxon>
        <taxon>Araneoidea</taxon>
        <taxon>Araneidae</taxon>
        <taxon>Caerostris</taxon>
    </lineage>
</organism>
<sequence length="103" mass="11862">MEIISDIILKDTNCSSGVNDIEIDYALSFMAADGSAIKEVKERSLFLPDDTLRARCRMWRNEDKTTENGQSYAHTRIGVEARFAVWNIEKFSHLEPYKAITFR</sequence>
<evidence type="ECO:0000313" key="2">
    <source>
        <dbReference type="Proteomes" id="UP001054945"/>
    </source>
</evidence>
<gene>
    <name evidence="1" type="ORF">CEXT_107851</name>
</gene>
<comment type="caution">
    <text evidence="1">The sequence shown here is derived from an EMBL/GenBank/DDBJ whole genome shotgun (WGS) entry which is preliminary data.</text>
</comment>
<dbReference type="EMBL" id="BPLR01005114">
    <property type="protein sequence ID" value="GIX99913.1"/>
    <property type="molecule type" value="Genomic_DNA"/>
</dbReference>
<dbReference type="AlphaFoldDB" id="A0AAV4PSA4"/>
<keyword evidence="2" id="KW-1185">Reference proteome</keyword>